<reference evidence="2" key="1">
    <citation type="submission" date="2023-10" db="EMBL/GenBank/DDBJ databases">
        <title>The first scallop-associated chemosynthetic bacterial symbiont.</title>
        <authorList>
            <person name="Lin Y.-T."/>
            <person name="Sun J."/>
            <person name="Ip J.C.-H."/>
            <person name="He X."/>
            <person name="Gao Z.-M."/>
            <person name="Perez M."/>
            <person name="Xu T."/>
            <person name="Qian P.-Y."/>
            <person name="Qiu J.-W."/>
        </authorList>
    </citation>
    <scope>NUCLEOTIDE SEQUENCE</scope>
    <source>
        <strain evidence="2">Gill1</strain>
    </source>
</reference>
<accession>A0AAU6PH26</accession>
<dbReference type="SMART" id="SM01321">
    <property type="entry name" value="Y1_Tnp"/>
    <property type="match status" value="1"/>
</dbReference>
<dbReference type="GO" id="GO:0003677">
    <property type="term" value="F:DNA binding"/>
    <property type="evidence" value="ECO:0007669"/>
    <property type="project" value="InterPro"/>
</dbReference>
<dbReference type="PANTHER" id="PTHR34322:SF2">
    <property type="entry name" value="TRANSPOSASE IS200-LIKE DOMAIN-CONTAINING PROTEIN"/>
    <property type="match status" value="1"/>
</dbReference>
<evidence type="ECO:0000259" key="1">
    <source>
        <dbReference type="SMART" id="SM01321"/>
    </source>
</evidence>
<dbReference type="GO" id="GO:0006313">
    <property type="term" value="P:DNA transposition"/>
    <property type="evidence" value="ECO:0007669"/>
    <property type="project" value="InterPro"/>
</dbReference>
<dbReference type="Gene3D" id="3.30.70.1290">
    <property type="entry name" value="Transposase IS200-like"/>
    <property type="match status" value="1"/>
</dbReference>
<dbReference type="EMBL" id="CP138327">
    <property type="protein sequence ID" value="WXU00321.1"/>
    <property type="molecule type" value="Genomic_DNA"/>
</dbReference>
<feature type="domain" description="Transposase IS200-like" evidence="1">
    <location>
        <begin position="9"/>
        <end position="147"/>
    </location>
</feature>
<sequence length="221" mass="25882">MAIRKIQLVNGEYYHVFNRGVDKRTIFTNKDELYFFFNRLQDLNNTNTSNAFRMCRREKRQNKNLENQTQLVKIVAYCLLPNHFHLLLQQQSDDGISKFMQRLGSSYVKLFNQKHERTGALFQGRFKATHISGDYALPSVSSYVNLNYKHHEINPKEQLVKSSIFEYLGTELGEYICDKEAIDSIINEAGSLEQYKVDTKNSSIHFAENKHVFLTSDDFEF</sequence>
<gene>
    <name evidence="2" type="ORF">Ctma_1034</name>
</gene>
<dbReference type="AlphaFoldDB" id="A0AAU6PH26"/>
<name>A0AAU6PH26_9GAMM</name>
<organism evidence="2">
    <name type="scientific">Catillopecten margaritatus gill symbiont</name>
    <dbReference type="NCBI Taxonomy" id="3083288"/>
    <lineage>
        <taxon>Bacteria</taxon>
        <taxon>Pseudomonadati</taxon>
        <taxon>Pseudomonadota</taxon>
        <taxon>Gammaproteobacteria</taxon>
        <taxon>sulfur-oxidizing symbionts</taxon>
    </lineage>
</organism>
<proteinExistence type="predicted"/>
<dbReference type="GO" id="GO:0004803">
    <property type="term" value="F:transposase activity"/>
    <property type="evidence" value="ECO:0007669"/>
    <property type="project" value="InterPro"/>
</dbReference>
<dbReference type="InterPro" id="IPR002686">
    <property type="entry name" value="Transposase_17"/>
</dbReference>
<dbReference type="SUPFAM" id="SSF143422">
    <property type="entry name" value="Transposase IS200-like"/>
    <property type="match status" value="1"/>
</dbReference>
<protein>
    <recommendedName>
        <fullName evidence="1">Transposase IS200-like domain-containing protein</fullName>
    </recommendedName>
</protein>
<dbReference type="InterPro" id="IPR036515">
    <property type="entry name" value="Transposase_17_sf"/>
</dbReference>
<dbReference type="PANTHER" id="PTHR34322">
    <property type="entry name" value="TRANSPOSASE, Y1_TNP DOMAIN-CONTAINING"/>
    <property type="match status" value="1"/>
</dbReference>
<evidence type="ECO:0000313" key="2">
    <source>
        <dbReference type="EMBL" id="WXU00321.1"/>
    </source>
</evidence>
<dbReference type="Pfam" id="PF01797">
    <property type="entry name" value="Y1_Tnp"/>
    <property type="match status" value="1"/>
</dbReference>